<name>A0A7X4GGK5_9SPHN</name>
<dbReference type="EMBL" id="WVTD01000006">
    <property type="protein sequence ID" value="MYL98220.1"/>
    <property type="molecule type" value="Genomic_DNA"/>
</dbReference>
<keyword evidence="1" id="KW-1133">Transmembrane helix</keyword>
<evidence type="ECO:0000256" key="1">
    <source>
        <dbReference type="SAM" id="Phobius"/>
    </source>
</evidence>
<keyword evidence="3" id="KW-1185">Reference proteome</keyword>
<feature type="transmembrane region" description="Helical" evidence="1">
    <location>
        <begin position="131"/>
        <end position="147"/>
    </location>
</feature>
<accession>A0A7X4GGK5</accession>
<keyword evidence="1" id="KW-0472">Membrane</keyword>
<evidence type="ECO:0000313" key="2">
    <source>
        <dbReference type="EMBL" id="MYL98220.1"/>
    </source>
</evidence>
<feature type="transmembrane region" description="Helical" evidence="1">
    <location>
        <begin position="6"/>
        <end position="28"/>
    </location>
</feature>
<reference evidence="2 3" key="1">
    <citation type="submission" date="2019-12" db="EMBL/GenBank/DDBJ databases">
        <authorList>
            <person name="Feng G."/>
            <person name="Zhu H."/>
        </authorList>
    </citation>
    <scope>NUCLEOTIDE SEQUENCE [LARGE SCALE GENOMIC DNA]</scope>
    <source>
        <strain evidence="2 3">FGD1</strain>
    </source>
</reference>
<evidence type="ECO:0000313" key="3">
    <source>
        <dbReference type="Proteomes" id="UP000465810"/>
    </source>
</evidence>
<sequence>MPDVPWGVLFWHLKSHVQVICFALLFLYSLAGRAAAPERILSGVLCAMFVVDRLYHEVSPEPIVWRHTDLMHLCIDAVVLACTLAVALHANRVYPLWIGAAQIIAVSGHVYRVSMVEINRFAYDMMVMMPSYVQLIAMALGLAFHTWRRRRRGSYPSWRRLSSHMPPGMRTISRGA</sequence>
<gene>
    <name evidence="2" type="ORF">GR702_10615</name>
</gene>
<dbReference type="RefSeq" id="WP_160985843.1">
    <property type="nucleotide sequence ID" value="NZ_WVTD01000006.1"/>
</dbReference>
<proteinExistence type="predicted"/>
<protein>
    <submittedName>
        <fullName evidence="2">Uncharacterized protein</fullName>
    </submittedName>
</protein>
<dbReference type="AlphaFoldDB" id="A0A7X4GGK5"/>
<comment type="caution">
    <text evidence="2">The sequence shown here is derived from an EMBL/GenBank/DDBJ whole genome shotgun (WGS) entry which is preliminary data.</text>
</comment>
<feature type="transmembrane region" description="Helical" evidence="1">
    <location>
        <begin position="93"/>
        <end position="111"/>
    </location>
</feature>
<dbReference type="Proteomes" id="UP000465810">
    <property type="component" value="Unassembled WGS sequence"/>
</dbReference>
<keyword evidence="1" id="KW-0812">Transmembrane</keyword>
<organism evidence="2 3">
    <name type="scientific">Novosphingobium silvae</name>
    <dbReference type="NCBI Taxonomy" id="2692619"/>
    <lineage>
        <taxon>Bacteria</taxon>
        <taxon>Pseudomonadati</taxon>
        <taxon>Pseudomonadota</taxon>
        <taxon>Alphaproteobacteria</taxon>
        <taxon>Sphingomonadales</taxon>
        <taxon>Sphingomonadaceae</taxon>
        <taxon>Novosphingobium</taxon>
    </lineage>
</organism>